<evidence type="ECO:0000256" key="1">
    <source>
        <dbReference type="SAM" id="MobiDB-lite"/>
    </source>
</evidence>
<reference evidence="2" key="1">
    <citation type="submission" date="2022-06" db="EMBL/GenBank/DDBJ databases">
        <title>Genome Sequence of Candolleomyces eurysporus.</title>
        <authorList>
            <person name="Buettner E."/>
        </authorList>
    </citation>
    <scope>NUCLEOTIDE SEQUENCE</scope>
    <source>
        <strain evidence="2">VTCC 930004</strain>
    </source>
</reference>
<dbReference type="Proteomes" id="UP001140091">
    <property type="component" value="Unassembled WGS sequence"/>
</dbReference>
<keyword evidence="3" id="KW-1185">Reference proteome</keyword>
<evidence type="ECO:0000313" key="3">
    <source>
        <dbReference type="Proteomes" id="UP001140091"/>
    </source>
</evidence>
<evidence type="ECO:0000313" key="2">
    <source>
        <dbReference type="EMBL" id="KAJ2922268.1"/>
    </source>
</evidence>
<proteinExistence type="predicted"/>
<dbReference type="AlphaFoldDB" id="A0A9W8MAS8"/>
<accession>A0A9W8MAS8</accession>
<feature type="non-terminal residue" evidence="2">
    <location>
        <position position="456"/>
    </location>
</feature>
<protein>
    <submittedName>
        <fullName evidence="2">Uncharacterized protein</fullName>
    </submittedName>
</protein>
<comment type="caution">
    <text evidence="2">The sequence shown here is derived from an EMBL/GenBank/DDBJ whole genome shotgun (WGS) entry which is preliminary data.</text>
</comment>
<gene>
    <name evidence="2" type="ORF">H1R20_g14841</name>
</gene>
<dbReference type="OrthoDB" id="3147752at2759"/>
<sequence length="456" mass="51202">MATTISDNLTQANQGNSFNQCAWPSAQAGPSLSGWKDNHDSERAAWEAQKRELEKIIEQTTTEKQIQDAEIFDLHLQLASAKESISRLRQDSKGLSDTLHVERERGKEMKGMLNEFEQLKRNHRQLVKDHGLKVKLLKTRTEELALAQAFMTTADTCSVADISRMVEQLNDEMYQLAVLISDAVLHAKSSGTAVSPENVVQARGALEQIWNEELVRRMHMAVAEEDTILFECFVQYNLANWCHDVVRSFVDNPDAEEHLQALWKGINQSREFSFARYVACPLTRFCFVTEEPSIARNWLAITYSELKTQQFNSSHTMQDLSNLMRASGWAPEGEAVAKFKEQVESKFADLTAKARKIKQMVFEGILSADVRTSLIPLGDCYDPEEMEDAHDMGSGKGSGTGSSVFGAMMLQEIVCTVGLGLVATRRREGSDKQTKVEERTVVLKPKVLLPSTLDHL</sequence>
<organism evidence="2 3">
    <name type="scientific">Candolleomyces eurysporus</name>
    <dbReference type="NCBI Taxonomy" id="2828524"/>
    <lineage>
        <taxon>Eukaryota</taxon>
        <taxon>Fungi</taxon>
        <taxon>Dikarya</taxon>
        <taxon>Basidiomycota</taxon>
        <taxon>Agaricomycotina</taxon>
        <taxon>Agaricomycetes</taxon>
        <taxon>Agaricomycetidae</taxon>
        <taxon>Agaricales</taxon>
        <taxon>Agaricineae</taxon>
        <taxon>Psathyrellaceae</taxon>
        <taxon>Candolleomyces</taxon>
    </lineage>
</organism>
<feature type="compositionally biased region" description="Polar residues" evidence="1">
    <location>
        <begin position="1"/>
        <end position="22"/>
    </location>
</feature>
<dbReference type="EMBL" id="JANBPK010001502">
    <property type="protein sequence ID" value="KAJ2922268.1"/>
    <property type="molecule type" value="Genomic_DNA"/>
</dbReference>
<feature type="region of interest" description="Disordered" evidence="1">
    <location>
        <begin position="1"/>
        <end position="39"/>
    </location>
</feature>
<name>A0A9W8MAS8_9AGAR</name>